<evidence type="ECO:0000313" key="2">
    <source>
        <dbReference type="Proteomes" id="UP000298493"/>
    </source>
</evidence>
<name>A0A4Z1P440_9PEZI</name>
<reference evidence="1 2" key="1">
    <citation type="submission" date="2019-04" db="EMBL/GenBank/DDBJ databases">
        <title>High contiguity whole genome sequence and gene annotation resource for two Venturia nashicola isolates.</title>
        <authorList>
            <person name="Prokchorchik M."/>
            <person name="Won K."/>
            <person name="Lee Y."/>
            <person name="Choi E.D."/>
            <person name="Segonzac C."/>
            <person name="Sohn K.H."/>
        </authorList>
    </citation>
    <scope>NUCLEOTIDE SEQUENCE [LARGE SCALE GENOMIC DNA]</scope>
    <source>
        <strain evidence="1 2">PRI2</strain>
    </source>
</reference>
<gene>
    <name evidence="1" type="ORF">E6O75_ATG07808</name>
</gene>
<organism evidence="1 2">
    <name type="scientific">Venturia nashicola</name>
    <dbReference type="NCBI Taxonomy" id="86259"/>
    <lineage>
        <taxon>Eukaryota</taxon>
        <taxon>Fungi</taxon>
        <taxon>Dikarya</taxon>
        <taxon>Ascomycota</taxon>
        <taxon>Pezizomycotina</taxon>
        <taxon>Dothideomycetes</taxon>
        <taxon>Pleosporomycetidae</taxon>
        <taxon>Venturiales</taxon>
        <taxon>Venturiaceae</taxon>
        <taxon>Venturia</taxon>
    </lineage>
</organism>
<keyword evidence="2" id="KW-1185">Reference proteome</keyword>
<dbReference type="Proteomes" id="UP000298493">
    <property type="component" value="Unassembled WGS sequence"/>
</dbReference>
<dbReference type="AlphaFoldDB" id="A0A4Z1P440"/>
<comment type="caution">
    <text evidence="1">The sequence shown here is derived from an EMBL/GenBank/DDBJ whole genome shotgun (WGS) entry which is preliminary data.</text>
</comment>
<dbReference type="EMBL" id="SNSC02000020">
    <property type="protein sequence ID" value="TID15480.1"/>
    <property type="molecule type" value="Genomic_DNA"/>
</dbReference>
<evidence type="ECO:0000313" key="1">
    <source>
        <dbReference type="EMBL" id="TID15480.1"/>
    </source>
</evidence>
<sequence>MSPTTKELIHRHVLKYEWRSHFETIIPSVDRDFVQGLDTFRKEALIKPKKPQELPRAQQIMQPNLSPVPGVLAPGPVLVNSPVLQFGVKRRYLFVQVGIDESFLLPESAP</sequence>
<protein>
    <submittedName>
        <fullName evidence="1">Uncharacterized protein</fullName>
    </submittedName>
</protein>
<proteinExistence type="predicted"/>
<accession>A0A4Z1P440</accession>